<dbReference type="RefSeq" id="WP_090974403.1">
    <property type="nucleotide sequence ID" value="NZ_FOLL01000015.1"/>
</dbReference>
<evidence type="ECO:0000313" key="1">
    <source>
        <dbReference type="EMBL" id="SFC58926.1"/>
    </source>
</evidence>
<gene>
    <name evidence="1" type="ORF">SAMN05421747_11595</name>
</gene>
<dbReference type="AlphaFoldDB" id="A0A1I1KDR3"/>
<sequence>MLYDVPGAVYTPTGSGAAASATMSGAYLVNPDGKLNPDARLLYNDNYDKYLLENRLRQDYNLSASGGSDRVNYFFSGGYLEDPSYIRGSAFERYNARANVDAQVFDWLKIGTNVGFSNRTTQSPATRFGRNPGSAVANVFRFINGQNQLTQLYARDQAGNIITENGQKKMSWRIARCSISPELRS</sequence>
<reference evidence="1 2" key="1">
    <citation type="submission" date="2016-10" db="EMBL/GenBank/DDBJ databases">
        <authorList>
            <person name="de Groot N.N."/>
        </authorList>
    </citation>
    <scope>NUCLEOTIDE SEQUENCE [LARGE SCALE GENOMIC DNA]</scope>
    <source>
        <strain evidence="1 2">DSM 22900</strain>
    </source>
</reference>
<dbReference type="EMBL" id="FOLL01000015">
    <property type="protein sequence ID" value="SFC58926.1"/>
    <property type="molecule type" value="Genomic_DNA"/>
</dbReference>
<dbReference type="STRING" id="623281.SAMN05421747_11595"/>
<name>A0A1I1KDR3_9SPHI</name>
<evidence type="ECO:0000313" key="2">
    <source>
        <dbReference type="Proteomes" id="UP000199577"/>
    </source>
</evidence>
<accession>A0A1I1KDR3</accession>
<dbReference type="SUPFAM" id="SSF56935">
    <property type="entry name" value="Porins"/>
    <property type="match status" value="1"/>
</dbReference>
<organism evidence="1 2">
    <name type="scientific">Parapedobacter composti</name>
    <dbReference type="NCBI Taxonomy" id="623281"/>
    <lineage>
        <taxon>Bacteria</taxon>
        <taxon>Pseudomonadati</taxon>
        <taxon>Bacteroidota</taxon>
        <taxon>Sphingobacteriia</taxon>
        <taxon>Sphingobacteriales</taxon>
        <taxon>Sphingobacteriaceae</taxon>
        <taxon>Parapedobacter</taxon>
    </lineage>
</organism>
<proteinExistence type="predicted"/>
<keyword evidence="2" id="KW-1185">Reference proteome</keyword>
<dbReference type="Proteomes" id="UP000199577">
    <property type="component" value="Unassembled WGS sequence"/>
</dbReference>
<protein>
    <submittedName>
        <fullName evidence="1">Uncharacterized protein</fullName>
    </submittedName>
</protein>